<comment type="caution">
    <text evidence="2">The sequence shown here is derived from an EMBL/GenBank/DDBJ whole genome shotgun (WGS) entry which is preliminary data.</text>
</comment>
<keyword evidence="3" id="KW-1185">Reference proteome</keyword>
<evidence type="ECO:0000313" key="2">
    <source>
        <dbReference type="EMBL" id="TNV85665.1"/>
    </source>
</evidence>
<feature type="compositionally biased region" description="Basic residues" evidence="1">
    <location>
        <begin position="956"/>
        <end position="977"/>
    </location>
</feature>
<feature type="region of interest" description="Disordered" evidence="1">
    <location>
        <begin position="248"/>
        <end position="383"/>
    </location>
</feature>
<feature type="compositionally biased region" description="Polar residues" evidence="1">
    <location>
        <begin position="581"/>
        <end position="590"/>
    </location>
</feature>
<dbReference type="AlphaFoldDB" id="A0A8J8P434"/>
<sequence length="995" mass="107149">MMISSSNAVSNSSSTVVTHGIGLLNQTQLNSQIQQESEPALMPSPGGASSILSNSSMTRKQNMLNESGSNPQHWPSKFQRSSIGGANASLIGGPATIVKKPKITSQRGVQPLGDMEVQRDGSLEKGSVDLVLPNGSSTLGGGANGGILEGAPVVPNSHNTISYNDHSDSYEQSKTTKHQFRATVGGPNGLNPFDDDFERVVSENGAGGVNLSSSNGFINNSLNLGSAGGSQVKQKEFIIKKMFKVPSNEQMSGQATSTTNQTSMNQSNGPLSAKTQGPNGGINIFNINPHGAGINQLPSQQAIHHAQTSSNSGINPQPEANAFHSTFYQHQQKIQQQQQFRMSQQQWGGYKHQDTSGRQISQRQTVRPNKNGPAITKPKPGGVGLGSGQSIPLVVQQPTAAVIGEVASGTNYFGNNPYQQASPSQQTPQQRIFKKKATMNDVTSSQQQPGLYPIQGPSTGIVGAPQPGYPISSVNQIINDPLILTTATSGPNQQQRKVVAARNTVYGVPFLDQSSRQGGNMHSLVPSTDYEHLAKVGSRQSNVRPTQGNFKNQQSILKHPQQLSQQVATFNVDQSSIAIPPSQLQSQFQKRPTESQQRHRNNKCRLGSAVIQENVDARQSGAIPAHPLGSVVPQGAPYIAGLGEDNEFAMPAASQKGNNAIQQQLHQNNMRKIHQSQSSSNFPQPRSFSNNMYSQAANFQANPAAQAAGQPGGIGAMGSGDRNSLIQQDNVKIVINREERVVNHLTKEVNNNLNLMFYDFNDYGQVNKNRLASQSQQQRNPAQPVVGGPAAAALIQQQMVGDRVPSRQNPTRGSRRGLRDSQNKFYIDHQQYQVQQQQTPVIPNPSVVINSSTDLNHRLGSPFPNFQKKNKVILPSLNSQGTGQTALGGSPNRGAQGASANFGNLDRLLSPRSQNQQQVGPRGPGTPATGISDSNIGSGDPAYSQMTAAQQQQYTLHHHHVHHHHHHHYHHHPHHSPMRTTAIGVVMEMINEEEP</sequence>
<evidence type="ECO:0000313" key="3">
    <source>
        <dbReference type="Proteomes" id="UP000785679"/>
    </source>
</evidence>
<feature type="compositionally biased region" description="Polar residues" evidence="1">
    <location>
        <begin position="675"/>
        <end position="690"/>
    </location>
</feature>
<feature type="region of interest" description="Disordered" evidence="1">
    <location>
        <begin position="31"/>
        <end position="53"/>
    </location>
</feature>
<gene>
    <name evidence="2" type="ORF">FGO68_gene1308</name>
</gene>
<feature type="region of interest" description="Disordered" evidence="1">
    <location>
        <begin position="702"/>
        <end position="721"/>
    </location>
</feature>
<proteinExistence type="predicted"/>
<feature type="compositionally biased region" description="Polar residues" evidence="1">
    <location>
        <begin position="296"/>
        <end position="315"/>
    </location>
</feature>
<organism evidence="2 3">
    <name type="scientific">Halteria grandinella</name>
    <dbReference type="NCBI Taxonomy" id="5974"/>
    <lineage>
        <taxon>Eukaryota</taxon>
        <taxon>Sar</taxon>
        <taxon>Alveolata</taxon>
        <taxon>Ciliophora</taxon>
        <taxon>Intramacronucleata</taxon>
        <taxon>Spirotrichea</taxon>
        <taxon>Stichotrichia</taxon>
        <taxon>Sporadotrichida</taxon>
        <taxon>Halteriidae</taxon>
        <taxon>Halteria</taxon>
    </lineage>
</organism>
<feature type="region of interest" description="Disordered" evidence="1">
    <location>
        <begin position="671"/>
        <end position="690"/>
    </location>
</feature>
<feature type="region of interest" description="Disordered" evidence="1">
    <location>
        <begin position="877"/>
        <end position="977"/>
    </location>
</feature>
<feature type="compositionally biased region" description="Polar residues" evidence="1">
    <location>
        <begin position="944"/>
        <end position="955"/>
    </location>
</feature>
<feature type="compositionally biased region" description="Low complexity" evidence="1">
    <location>
        <begin position="329"/>
        <end position="346"/>
    </location>
</feature>
<evidence type="ECO:0000256" key="1">
    <source>
        <dbReference type="SAM" id="MobiDB-lite"/>
    </source>
</evidence>
<feature type="compositionally biased region" description="Polar residues" evidence="1">
    <location>
        <begin position="877"/>
        <end position="887"/>
    </location>
</feature>
<accession>A0A8J8P434</accession>
<name>A0A8J8P434_HALGN</name>
<dbReference type="EMBL" id="RRYP01001643">
    <property type="protein sequence ID" value="TNV85665.1"/>
    <property type="molecule type" value="Genomic_DNA"/>
</dbReference>
<feature type="compositionally biased region" description="Low complexity" evidence="1">
    <location>
        <begin position="254"/>
        <end position="268"/>
    </location>
</feature>
<feature type="region of interest" description="Disordered" evidence="1">
    <location>
        <begin position="581"/>
        <end position="602"/>
    </location>
</feature>
<feature type="compositionally biased region" description="Polar residues" evidence="1">
    <location>
        <begin position="356"/>
        <end position="368"/>
    </location>
</feature>
<dbReference type="OrthoDB" id="10667948at2759"/>
<dbReference type="Proteomes" id="UP000785679">
    <property type="component" value="Unassembled WGS sequence"/>
</dbReference>
<feature type="compositionally biased region" description="Low complexity" evidence="1">
    <location>
        <begin position="281"/>
        <end position="291"/>
    </location>
</feature>
<feature type="region of interest" description="Disordered" evidence="1">
    <location>
        <begin position="799"/>
        <end position="819"/>
    </location>
</feature>
<protein>
    <submittedName>
        <fullName evidence="2">Uncharacterized protein</fullName>
    </submittedName>
</protein>
<reference evidence="2" key="1">
    <citation type="submission" date="2019-06" db="EMBL/GenBank/DDBJ databases">
        <authorList>
            <person name="Zheng W."/>
        </authorList>
    </citation>
    <scope>NUCLEOTIDE SEQUENCE</scope>
    <source>
        <strain evidence="2">QDHG01</strain>
    </source>
</reference>